<organism evidence="2 3">
    <name type="scientific">Emydomyces testavorans</name>
    <dbReference type="NCBI Taxonomy" id="2070801"/>
    <lineage>
        <taxon>Eukaryota</taxon>
        <taxon>Fungi</taxon>
        <taxon>Dikarya</taxon>
        <taxon>Ascomycota</taxon>
        <taxon>Pezizomycotina</taxon>
        <taxon>Eurotiomycetes</taxon>
        <taxon>Eurotiomycetidae</taxon>
        <taxon>Onygenales</taxon>
        <taxon>Nannizziopsiaceae</taxon>
        <taxon>Emydomyces</taxon>
    </lineage>
</organism>
<feature type="compositionally biased region" description="Basic and acidic residues" evidence="1">
    <location>
        <begin position="303"/>
        <end position="316"/>
    </location>
</feature>
<feature type="compositionally biased region" description="Basic and acidic residues" evidence="1">
    <location>
        <begin position="233"/>
        <end position="248"/>
    </location>
</feature>
<feature type="region of interest" description="Disordered" evidence="1">
    <location>
        <begin position="162"/>
        <end position="187"/>
    </location>
</feature>
<protein>
    <submittedName>
        <fullName evidence="2">Uncharacterized protein</fullName>
    </submittedName>
</protein>
<feature type="compositionally biased region" description="Basic and acidic residues" evidence="1">
    <location>
        <begin position="361"/>
        <end position="377"/>
    </location>
</feature>
<feature type="compositionally biased region" description="Low complexity" evidence="1">
    <location>
        <begin position="332"/>
        <end position="347"/>
    </location>
</feature>
<feature type="compositionally biased region" description="Polar residues" evidence="1">
    <location>
        <begin position="262"/>
        <end position="275"/>
    </location>
</feature>
<evidence type="ECO:0000313" key="2">
    <source>
        <dbReference type="EMBL" id="WEW55980.1"/>
    </source>
</evidence>
<gene>
    <name evidence="2" type="ORF">PRK78_001415</name>
</gene>
<name>A0AAF0DCU7_9EURO</name>
<accession>A0AAF0DCU7</accession>
<feature type="compositionally biased region" description="Basic residues" evidence="1">
    <location>
        <begin position="167"/>
        <end position="185"/>
    </location>
</feature>
<evidence type="ECO:0000256" key="1">
    <source>
        <dbReference type="SAM" id="MobiDB-lite"/>
    </source>
</evidence>
<feature type="compositionally biased region" description="Acidic residues" evidence="1">
    <location>
        <begin position="205"/>
        <end position="220"/>
    </location>
</feature>
<evidence type="ECO:0000313" key="3">
    <source>
        <dbReference type="Proteomes" id="UP001219355"/>
    </source>
</evidence>
<reference evidence="2" key="1">
    <citation type="submission" date="2023-03" db="EMBL/GenBank/DDBJ databases">
        <title>Emydomyces testavorans Genome Sequence.</title>
        <authorList>
            <person name="Hoyer L."/>
        </authorList>
    </citation>
    <scope>NUCLEOTIDE SEQUENCE</scope>
    <source>
        <strain evidence="2">16-2883</strain>
    </source>
</reference>
<proteinExistence type="predicted"/>
<feature type="region of interest" description="Disordered" evidence="1">
    <location>
        <begin position="202"/>
        <end position="393"/>
    </location>
</feature>
<dbReference type="EMBL" id="CP120627">
    <property type="protein sequence ID" value="WEW55980.1"/>
    <property type="molecule type" value="Genomic_DNA"/>
</dbReference>
<sequence>MSDEDEYYDDTYEEEWLYWDEGDFNVVDDIAIGTVHSPVYITDQALYAALESESDWDYYTDEYYDDDPSLLKRGQTALDRSKTSSGMKRKRKSIEERAKATKLCGSNNSKTTYPDVNSFRGVVWRMPSHALHQEELHEAGKGETVSLLKNWRELFTYPDPKPFPAVHNRHLSNRKPGRPSKKHRLANNEKIANSLEICDSALSSGDEEDVEDDVDIEDEPLSSCLTPPPCHFNKTEQEIIERSNEHPPKFPRTASRSKNRIQKSPSRLKQVTTAAEYTPPSHTDADPNVDSKAPTSSSTDTTLDEKNTEEAKESQRPRPPQRIQVVVGPPKNSSSSLSSLTNDSVSSEKPVPLRQGRKRKASLENEAQDRQSEENVRKRGRGRPAKTRGVVDT</sequence>
<keyword evidence="3" id="KW-1185">Reference proteome</keyword>
<dbReference type="AlphaFoldDB" id="A0AAF0DCU7"/>
<dbReference type="Proteomes" id="UP001219355">
    <property type="component" value="Chromosome 1"/>
</dbReference>